<evidence type="ECO:0000256" key="4">
    <source>
        <dbReference type="ARBA" id="ARBA00022617"/>
    </source>
</evidence>
<evidence type="ECO:0000256" key="14">
    <source>
        <dbReference type="PIRSR" id="PIRSR602326-1"/>
    </source>
</evidence>
<evidence type="ECO:0000256" key="2">
    <source>
        <dbReference type="ARBA" id="ARBA00006488"/>
    </source>
</evidence>
<evidence type="ECO:0000256" key="13">
    <source>
        <dbReference type="ARBA" id="ARBA00023136"/>
    </source>
</evidence>
<evidence type="ECO:0000256" key="11">
    <source>
        <dbReference type="ARBA" id="ARBA00023004"/>
    </source>
</evidence>
<comment type="cofactor">
    <cofactor evidence="14">
        <name>heme c</name>
        <dbReference type="ChEBI" id="CHEBI:61717"/>
    </cofactor>
    <text evidence="14">Binds 1 heme c group covalently per subunit.</text>
</comment>
<keyword evidence="8" id="KW-0999">Mitochondrion inner membrane</keyword>
<keyword evidence="4 14" id="KW-0349">Heme</keyword>
<sequence>MATMRSVPRISALVRSIRSASSSAAPAAEIPRWKRIAGSAAILTVGCGAALAMEELRPVNAEDLELHPAAYPWSHNGMLDSFDHASIRRGHQVYQQVCAACHSLERIAYRNLVGACYNETEAKELASETMVEDGPDDNGNMFKRPGKLADYFPSPFPNEEAARAANNGAYPPDLSLIIKARHGREDYVFSLLTGYCDAPAGVEIREGLYYNPYFPGQAIAMAPPLYDDQIEYDDGTPATLSQMAKDVVTFLTWCAEPEHDDRKRFGMKAMILLSLVSAGLFYFKRHKWSTLKSRVVAYKPRH</sequence>
<dbReference type="PANTHER" id="PTHR10266">
    <property type="entry name" value="CYTOCHROME C1"/>
    <property type="match status" value="1"/>
</dbReference>
<feature type="binding site" description="covalent" evidence="14">
    <location>
        <position position="98"/>
    </location>
    <ligand>
        <name>heme c</name>
        <dbReference type="ChEBI" id="CHEBI:61717"/>
    </ligand>
</feature>
<dbReference type="GO" id="GO:0046872">
    <property type="term" value="F:metal ion binding"/>
    <property type="evidence" value="ECO:0007669"/>
    <property type="project" value="UniProtKB-KW"/>
</dbReference>
<reference evidence="16" key="1">
    <citation type="submission" date="2009-08" db="EMBL/GenBank/DDBJ databases">
        <title>Annotation of Salpingoeca rosetta.</title>
        <authorList>
            <consortium name="The Broad Institute Genome Sequencing Platform"/>
            <person name="Russ C."/>
            <person name="Cuomo C."/>
            <person name="Burger G."/>
            <person name="Gray M.W."/>
            <person name="Holland P.W.H."/>
            <person name="King N."/>
            <person name="Lang F.B.F."/>
            <person name="Roger A.J."/>
            <person name="Ruiz-Trillo I."/>
            <person name="Young S.K."/>
            <person name="Zeng Q."/>
            <person name="Gargeya S."/>
            <person name="Alvarado L."/>
            <person name="Berlin A."/>
            <person name="Chapman S.B."/>
            <person name="Chen Z."/>
            <person name="Freedman E."/>
            <person name="Gellesch M."/>
            <person name="Goldberg J."/>
            <person name="Griggs A."/>
            <person name="Gujja S."/>
            <person name="Heilman E."/>
            <person name="Heiman D."/>
            <person name="Howarth C."/>
            <person name="Mehta T."/>
            <person name="Neiman D."/>
            <person name="Pearson M."/>
            <person name="Roberts A."/>
            <person name="Saif S."/>
            <person name="Shea T."/>
            <person name="Shenoy N."/>
            <person name="Sisk P."/>
            <person name="Stolte C."/>
            <person name="Sykes S."/>
            <person name="White J."/>
            <person name="Yandava C."/>
            <person name="Haas B."/>
            <person name="Nusbaum C."/>
            <person name="Birren B."/>
        </authorList>
    </citation>
    <scope>NUCLEOTIDE SEQUENCE [LARGE SCALE GENOMIC DNA]</scope>
    <source>
        <strain evidence="16">ATCC 50818</strain>
    </source>
</reference>
<dbReference type="KEGG" id="sre:PTSG_01389"/>
<dbReference type="PANTHER" id="PTHR10266:SF3">
    <property type="entry name" value="CYTOCHROME C1, HEME PROTEIN, MITOCHONDRIAL"/>
    <property type="match status" value="1"/>
</dbReference>
<dbReference type="Pfam" id="PF02167">
    <property type="entry name" value="Cytochrom_C1"/>
    <property type="match status" value="1"/>
</dbReference>
<dbReference type="InParanoid" id="F2U072"/>
<dbReference type="InterPro" id="IPR021157">
    <property type="entry name" value="Cyt_c1_TM_anchor_C"/>
</dbReference>
<dbReference type="FunCoup" id="F2U072">
    <property type="interactions" value="1220"/>
</dbReference>
<evidence type="ECO:0000256" key="12">
    <source>
        <dbReference type="ARBA" id="ARBA00023128"/>
    </source>
</evidence>
<dbReference type="InterPro" id="IPR036909">
    <property type="entry name" value="Cyt_c-like_dom_sf"/>
</dbReference>
<keyword evidence="5" id="KW-0679">Respiratory chain</keyword>
<dbReference type="eggNOG" id="KOG3052">
    <property type="taxonomic scope" value="Eukaryota"/>
</dbReference>
<dbReference type="Proteomes" id="UP000007799">
    <property type="component" value="Unassembled WGS sequence"/>
</dbReference>
<keyword evidence="10" id="KW-1133">Transmembrane helix</keyword>
<evidence type="ECO:0000313" key="17">
    <source>
        <dbReference type="Proteomes" id="UP000007799"/>
    </source>
</evidence>
<evidence type="ECO:0000256" key="10">
    <source>
        <dbReference type="ARBA" id="ARBA00022989"/>
    </source>
</evidence>
<keyword evidence="12" id="KW-0496">Mitochondrion</keyword>
<keyword evidence="17" id="KW-1185">Reference proteome</keyword>
<dbReference type="InterPro" id="IPR009056">
    <property type="entry name" value="Cyt_c-like_dom"/>
</dbReference>
<keyword evidence="3" id="KW-0813">Transport</keyword>
<comment type="similarity">
    <text evidence="2">Belongs to the cytochrome c family.</text>
</comment>
<feature type="binding site" description="covalent" evidence="14">
    <location>
        <position position="221"/>
    </location>
    <ligand>
        <name>heme c</name>
        <dbReference type="ChEBI" id="CHEBI:61717"/>
    </ligand>
</feature>
<dbReference type="STRING" id="946362.F2U072"/>
<dbReference type="GO" id="GO:0020037">
    <property type="term" value="F:heme binding"/>
    <property type="evidence" value="ECO:0007669"/>
    <property type="project" value="InterPro"/>
</dbReference>
<dbReference type="GeneID" id="16077958"/>
<dbReference type="InterPro" id="IPR002326">
    <property type="entry name" value="Cyt_c1"/>
</dbReference>
<keyword evidence="13" id="KW-0472">Membrane</keyword>
<dbReference type="SUPFAM" id="SSF46626">
    <property type="entry name" value="Cytochrome c"/>
    <property type="match status" value="1"/>
</dbReference>
<evidence type="ECO:0000256" key="8">
    <source>
        <dbReference type="ARBA" id="ARBA00022792"/>
    </source>
</evidence>
<dbReference type="GO" id="GO:0006122">
    <property type="term" value="P:mitochondrial electron transport, ubiquinol to cytochrome c"/>
    <property type="evidence" value="ECO:0007669"/>
    <property type="project" value="TreeGrafter"/>
</dbReference>
<dbReference type="Gene3D" id="1.20.5.100">
    <property type="entry name" value="Cytochrome c1, transmembrane anchor, C-terminal"/>
    <property type="match status" value="1"/>
</dbReference>
<proteinExistence type="inferred from homology"/>
<evidence type="ECO:0000256" key="1">
    <source>
        <dbReference type="ARBA" id="ARBA00004273"/>
    </source>
</evidence>
<keyword evidence="9" id="KW-0249">Electron transport</keyword>
<dbReference type="RefSeq" id="XP_004997361.1">
    <property type="nucleotide sequence ID" value="XM_004997304.1"/>
</dbReference>
<evidence type="ECO:0000256" key="3">
    <source>
        <dbReference type="ARBA" id="ARBA00022448"/>
    </source>
</evidence>
<dbReference type="OMA" id="WVKKFKW"/>
<evidence type="ECO:0000256" key="6">
    <source>
        <dbReference type="ARBA" id="ARBA00022692"/>
    </source>
</evidence>
<dbReference type="SUPFAM" id="SSF81496">
    <property type="entry name" value="Cytochrome c1 subunit of cytochrome bc1 complex (Ubiquinol-cytochrome c reductase), transmembrane anchor"/>
    <property type="match status" value="1"/>
</dbReference>
<dbReference type="FunFam" id="1.20.5.100:FF:000003">
    <property type="entry name" value="Cytochrome c1, heme protein, mitochondrial"/>
    <property type="match status" value="1"/>
</dbReference>
<accession>F2U072</accession>
<keyword evidence="7 14" id="KW-0479">Metal-binding</keyword>
<evidence type="ECO:0000256" key="9">
    <source>
        <dbReference type="ARBA" id="ARBA00022982"/>
    </source>
</evidence>
<dbReference type="FunFam" id="1.10.760.10:FF:000002">
    <property type="entry name" value="Cytochrome c1, heme protein"/>
    <property type="match status" value="1"/>
</dbReference>
<protein>
    <submittedName>
        <fullName evidence="16">Cytochrome c1</fullName>
    </submittedName>
</protein>
<dbReference type="Gene3D" id="1.10.760.10">
    <property type="entry name" value="Cytochrome c-like domain"/>
    <property type="match status" value="1"/>
</dbReference>
<dbReference type="PRINTS" id="PR00603">
    <property type="entry name" value="CYTOCHROMEC1"/>
</dbReference>
<organism evidence="17">
    <name type="scientific">Salpingoeca rosetta (strain ATCC 50818 / BSB-021)</name>
    <dbReference type="NCBI Taxonomy" id="946362"/>
    <lineage>
        <taxon>Eukaryota</taxon>
        <taxon>Choanoflagellata</taxon>
        <taxon>Craspedida</taxon>
        <taxon>Salpingoecidae</taxon>
        <taxon>Salpingoeca</taxon>
    </lineage>
</organism>
<dbReference type="PROSITE" id="PS51007">
    <property type="entry name" value="CYTC"/>
    <property type="match status" value="1"/>
</dbReference>
<dbReference type="AlphaFoldDB" id="F2U072"/>
<feature type="binding site" description="covalent" evidence="14">
    <location>
        <position position="101"/>
    </location>
    <ligand>
        <name>heme c</name>
        <dbReference type="ChEBI" id="CHEBI:61717"/>
    </ligand>
</feature>
<gene>
    <name evidence="16" type="ORF">PTSG_01389</name>
</gene>
<dbReference type="OrthoDB" id="5925at2759"/>
<comment type="subcellular location">
    <subcellularLocation>
        <location evidence="1">Mitochondrion inner membrane</location>
    </subcellularLocation>
</comment>
<name>F2U072_SALR5</name>
<evidence type="ECO:0000256" key="7">
    <source>
        <dbReference type="ARBA" id="ARBA00022723"/>
    </source>
</evidence>
<dbReference type="GO" id="GO:0009055">
    <property type="term" value="F:electron transfer activity"/>
    <property type="evidence" value="ECO:0007669"/>
    <property type="project" value="InterPro"/>
</dbReference>
<keyword evidence="11 14" id="KW-0408">Iron</keyword>
<feature type="domain" description="Cytochrome c" evidence="15">
    <location>
        <begin position="85"/>
        <end position="237"/>
    </location>
</feature>
<evidence type="ECO:0000313" key="16">
    <source>
        <dbReference type="EMBL" id="EGD80800.1"/>
    </source>
</evidence>
<dbReference type="GO" id="GO:0005743">
    <property type="term" value="C:mitochondrial inner membrane"/>
    <property type="evidence" value="ECO:0007669"/>
    <property type="project" value="UniProtKB-SubCell"/>
</dbReference>
<dbReference type="EMBL" id="GL832958">
    <property type="protein sequence ID" value="EGD80800.1"/>
    <property type="molecule type" value="Genomic_DNA"/>
</dbReference>
<keyword evidence="6" id="KW-0812">Transmembrane</keyword>
<evidence type="ECO:0000256" key="5">
    <source>
        <dbReference type="ARBA" id="ARBA00022660"/>
    </source>
</evidence>
<feature type="binding site" description="covalent" evidence="14">
    <location>
        <position position="102"/>
    </location>
    <ligand>
        <name>heme c</name>
        <dbReference type="ChEBI" id="CHEBI:61717"/>
    </ligand>
</feature>
<evidence type="ECO:0000259" key="15">
    <source>
        <dbReference type="PROSITE" id="PS51007"/>
    </source>
</evidence>